<feature type="transmembrane region" description="Helical" evidence="6">
    <location>
        <begin position="118"/>
        <end position="139"/>
    </location>
</feature>
<dbReference type="AlphaFoldDB" id="A0A5C8ZYQ8"/>
<comment type="subcellular location">
    <subcellularLocation>
        <location evidence="1">Cell membrane</location>
        <topology evidence="1">Multi-pass membrane protein</topology>
    </subcellularLocation>
</comment>
<protein>
    <submittedName>
        <fullName evidence="7">LysE family translocator</fullName>
    </submittedName>
</protein>
<dbReference type="RefSeq" id="WP_148068746.1">
    <property type="nucleotide sequence ID" value="NZ_VRZA01000004.1"/>
</dbReference>
<dbReference type="Proteomes" id="UP000321039">
    <property type="component" value="Unassembled WGS sequence"/>
</dbReference>
<keyword evidence="3 6" id="KW-0812">Transmembrane</keyword>
<feature type="transmembrane region" description="Helical" evidence="6">
    <location>
        <begin position="71"/>
        <end position="88"/>
    </location>
</feature>
<name>A0A5C8ZYQ8_9GAMM</name>
<feature type="transmembrane region" description="Helical" evidence="6">
    <location>
        <begin position="145"/>
        <end position="168"/>
    </location>
</feature>
<feature type="transmembrane region" description="Helical" evidence="6">
    <location>
        <begin position="189"/>
        <end position="209"/>
    </location>
</feature>
<dbReference type="EMBL" id="VRZA01000004">
    <property type="protein sequence ID" value="TXS92742.1"/>
    <property type="molecule type" value="Genomic_DNA"/>
</dbReference>
<dbReference type="PANTHER" id="PTHR30086">
    <property type="entry name" value="ARGININE EXPORTER PROTEIN ARGO"/>
    <property type="match status" value="1"/>
</dbReference>
<keyword evidence="4 6" id="KW-1133">Transmembrane helix</keyword>
<evidence type="ECO:0000256" key="2">
    <source>
        <dbReference type="ARBA" id="ARBA00022475"/>
    </source>
</evidence>
<evidence type="ECO:0000256" key="4">
    <source>
        <dbReference type="ARBA" id="ARBA00022989"/>
    </source>
</evidence>
<dbReference type="GO" id="GO:0015171">
    <property type="term" value="F:amino acid transmembrane transporter activity"/>
    <property type="evidence" value="ECO:0007669"/>
    <property type="project" value="TreeGrafter"/>
</dbReference>
<organism evidence="7 8">
    <name type="scientific">Parahaliea maris</name>
    <dbReference type="NCBI Taxonomy" id="2716870"/>
    <lineage>
        <taxon>Bacteria</taxon>
        <taxon>Pseudomonadati</taxon>
        <taxon>Pseudomonadota</taxon>
        <taxon>Gammaproteobacteria</taxon>
        <taxon>Cellvibrionales</taxon>
        <taxon>Halieaceae</taxon>
        <taxon>Parahaliea</taxon>
    </lineage>
</organism>
<dbReference type="InterPro" id="IPR001123">
    <property type="entry name" value="LeuE-type"/>
</dbReference>
<sequence>MEFSHWLSLFTVCLLGAISPGPSLAVVLGNTLRQGRAAGLAAAFAHGFGVGLYGLITVSGLALVMTGSPRAFAAIQMAGAGYLIYLGVRGLRSSHSGASAGLSEGGGESSRGSALSGFLVAFLNPKLAVFMLALFSQFLGPGTDWTVKGIMVLTVGLTDAGWYALVAAMASHPQAIDWLRQREQLIDRVLALVLLTLGTVVLARALMALGG</sequence>
<dbReference type="Pfam" id="PF01810">
    <property type="entry name" value="LysE"/>
    <property type="match status" value="1"/>
</dbReference>
<accession>A0A5C8ZYQ8</accession>
<keyword evidence="2" id="KW-1003">Cell membrane</keyword>
<proteinExistence type="predicted"/>
<reference evidence="7 8" key="1">
    <citation type="submission" date="2019-08" db="EMBL/GenBank/DDBJ databases">
        <title>Parahaliea maris sp. nov., isolated from the surface seawater.</title>
        <authorList>
            <person name="Liu Y."/>
        </authorList>
    </citation>
    <scope>NUCLEOTIDE SEQUENCE [LARGE SCALE GENOMIC DNA]</scope>
    <source>
        <strain evidence="7 8">HSLHS9</strain>
    </source>
</reference>
<evidence type="ECO:0000313" key="8">
    <source>
        <dbReference type="Proteomes" id="UP000321039"/>
    </source>
</evidence>
<keyword evidence="8" id="KW-1185">Reference proteome</keyword>
<evidence type="ECO:0000256" key="1">
    <source>
        <dbReference type="ARBA" id="ARBA00004651"/>
    </source>
</evidence>
<dbReference type="PANTHER" id="PTHR30086:SF16">
    <property type="entry name" value="AMINO ACID EFFLUX PERMEASE RHTB FAMILY"/>
    <property type="match status" value="1"/>
</dbReference>
<dbReference type="GO" id="GO:0005886">
    <property type="term" value="C:plasma membrane"/>
    <property type="evidence" value="ECO:0007669"/>
    <property type="project" value="UniProtKB-SubCell"/>
</dbReference>
<keyword evidence="5 6" id="KW-0472">Membrane</keyword>
<evidence type="ECO:0000256" key="5">
    <source>
        <dbReference type="ARBA" id="ARBA00023136"/>
    </source>
</evidence>
<evidence type="ECO:0000256" key="6">
    <source>
        <dbReference type="SAM" id="Phobius"/>
    </source>
</evidence>
<feature type="transmembrane region" description="Helical" evidence="6">
    <location>
        <begin position="6"/>
        <end position="28"/>
    </location>
</feature>
<gene>
    <name evidence="7" type="ORF">FV139_12240</name>
</gene>
<comment type="caution">
    <text evidence="7">The sequence shown here is derived from an EMBL/GenBank/DDBJ whole genome shotgun (WGS) entry which is preliminary data.</text>
</comment>
<evidence type="ECO:0000256" key="3">
    <source>
        <dbReference type="ARBA" id="ARBA00022692"/>
    </source>
</evidence>
<feature type="transmembrane region" description="Helical" evidence="6">
    <location>
        <begin position="40"/>
        <end position="65"/>
    </location>
</feature>
<evidence type="ECO:0000313" key="7">
    <source>
        <dbReference type="EMBL" id="TXS92742.1"/>
    </source>
</evidence>